<dbReference type="NCBIfam" id="TIGR03442">
    <property type="entry name" value="ergothioneine biosynthesis protein EgtC"/>
    <property type="match status" value="1"/>
</dbReference>
<feature type="domain" description="Glutamine amidotransferase type-2" evidence="2">
    <location>
        <begin position="2"/>
        <end position="257"/>
    </location>
</feature>
<dbReference type="Proteomes" id="UP000005289">
    <property type="component" value="Chromosome"/>
</dbReference>
<dbReference type="AlphaFoldDB" id="W0DMN6"/>
<dbReference type="RefSeq" id="WP_006748309.1">
    <property type="nucleotide sequence ID" value="NZ_CP007029.1"/>
</dbReference>
<dbReference type="KEGG" id="tti:THITH_10010"/>
<evidence type="ECO:0000313" key="4">
    <source>
        <dbReference type="Proteomes" id="UP000005289"/>
    </source>
</evidence>
<dbReference type="GO" id="GO:0016740">
    <property type="term" value="F:transferase activity"/>
    <property type="evidence" value="ECO:0007669"/>
    <property type="project" value="UniProtKB-KW"/>
</dbReference>
<name>W0DMN6_9GAMM</name>
<evidence type="ECO:0000313" key="3">
    <source>
        <dbReference type="EMBL" id="AHE98532.1"/>
    </source>
</evidence>
<dbReference type="CDD" id="cd01908">
    <property type="entry name" value="YafJ"/>
    <property type="match status" value="1"/>
</dbReference>
<sequence>MCRHLAYVGPEVPLQDLLLRPPHSLLRQATEPGELRYARINADGFGFGWYGEDDIAVVYRRAEPIWQDPNLRDLARNLYADLWVAAVRSASPGFGADVVNAQPFASGDLLFSHNGLIEGFRPSVRRQIQELLDPDVEAEILGTTDSEYLFALIRQLLLDDDNLSLEGALMEAFSSVQPAGKALFNVILTDGERLVASRHAVNDPSPSLYYTLDDESFPEGAVVIASEPLTDPERWHSIPENHLLVVVPDDPPELFAL</sequence>
<dbReference type="EMBL" id="CP007029">
    <property type="protein sequence ID" value="AHE98532.1"/>
    <property type="molecule type" value="Genomic_DNA"/>
</dbReference>
<gene>
    <name evidence="3" type="ORF">THITH_10010</name>
</gene>
<keyword evidence="4" id="KW-1185">Reference proteome</keyword>
<dbReference type="PANTHER" id="PTHR43187">
    <property type="entry name" value="GLUTAMINE AMIDOTRANSFERASE DUG3-RELATED"/>
    <property type="match status" value="1"/>
</dbReference>
<protein>
    <submittedName>
        <fullName evidence="3">Glutamine amidotransferase</fullName>
    </submittedName>
</protein>
<dbReference type="InterPro" id="IPR052373">
    <property type="entry name" value="Gamma-glu_amide_hydrolase"/>
</dbReference>
<dbReference type="PROSITE" id="PS51278">
    <property type="entry name" value="GATASE_TYPE_2"/>
    <property type="match status" value="1"/>
</dbReference>
<dbReference type="SUPFAM" id="SSF56235">
    <property type="entry name" value="N-terminal nucleophile aminohydrolases (Ntn hydrolases)"/>
    <property type="match status" value="1"/>
</dbReference>
<dbReference type="HOGENOM" id="CLU_042555_0_0_6"/>
<keyword evidence="3" id="KW-0808">Transferase</keyword>
<dbReference type="Gene3D" id="3.60.20.10">
    <property type="entry name" value="Glutamine Phosphoribosylpyrophosphate, subunit 1, domain 1"/>
    <property type="match status" value="1"/>
</dbReference>
<reference evidence="3 4" key="1">
    <citation type="submission" date="2013-12" db="EMBL/GenBank/DDBJ databases">
        <authorList>
            <consortium name="DOE Joint Genome Institute"/>
            <person name="Muyzer G."/>
            <person name="Huntemann M."/>
            <person name="Han J."/>
            <person name="Chen A."/>
            <person name="Kyrpides N."/>
            <person name="Mavromatis K."/>
            <person name="Markowitz V."/>
            <person name="Palaniappan K."/>
            <person name="Ivanova N."/>
            <person name="Schaumberg A."/>
            <person name="Pati A."/>
            <person name="Liolios K."/>
            <person name="Nordberg H.P."/>
            <person name="Cantor M.N."/>
            <person name="Hua S.X."/>
            <person name="Woyke T."/>
        </authorList>
    </citation>
    <scope>NUCLEOTIDE SEQUENCE [LARGE SCALE GENOMIC DNA]</scope>
    <source>
        <strain evidence="3 4">ARh 1</strain>
    </source>
</reference>
<proteinExistence type="predicted"/>
<dbReference type="GO" id="GO:0052699">
    <property type="term" value="P:ergothioneine biosynthetic process"/>
    <property type="evidence" value="ECO:0007669"/>
    <property type="project" value="InterPro"/>
</dbReference>
<dbReference type="InterPro" id="IPR017932">
    <property type="entry name" value="GATase_2_dom"/>
</dbReference>
<dbReference type="OrthoDB" id="9804310at2"/>
<evidence type="ECO:0000256" key="1">
    <source>
        <dbReference type="ARBA" id="ARBA00022962"/>
    </source>
</evidence>
<dbReference type="PANTHER" id="PTHR43187:SF2">
    <property type="entry name" value="GAMMA-GLUTAMYL-HERCYNYLCYSTEINE SULFOXIDE HYDROLASE"/>
    <property type="match status" value="1"/>
</dbReference>
<dbReference type="InterPro" id="IPR017808">
    <property type="entry name" value="EgtC"/>
</dbReference>
<dbReference type="Pfam" id="PF13230">
    <property type="entry name" value="GATase_4"/>
    <property type="match status" value="1"/>
</dbReference>
<organism evidence="3 4">
    <name type="scientific">Thioalkalivibrio paradoxus ARh 1</name>
    <dbReference type="NCBI Taxonomy" id="713585"/>
    <lineage>
        <taxon>Bacteria</taxon>
        <taxon>Pseudomonadati</taxon>
        <taxon>Pseudomonadota</taxon>
        <taxon>Gammaproteobacteria</taxon>
        <taxon>Chromatiales</taxon>
        <taxon>Ectothiorhodospiraceae</taxon>
        <taxon>Thioalkalivibrio</taxon>
    </lineage>
</organism>
<dbReference type="STRING" id="713585.THITH_10010"/>
<keyword evidence="1 3" id="KW-0315">Glutamine amidotransferase</keyword>
<evidence type="ECO:0000259" key="2">
    <source>
        <dbReference type="PROSITE" id="PS51278"/>
    </source>
</evidence>
<accession>W0DMN6</accession>
<dbReference type="InterPro" id="IPR029055">
    <property type="entry name" value="Ntn_hydrolases_N"/>
</dbReference>
<dbReference type="InterPro" id="IPR026869">
    <property type="entry name" value="EgtC-like"/>
</dbReference>